<evidence type="ECO:0000256" key="3">
    <source>
        <dbReference type="ARBA" id="ARBA00022692"/>
    </source>
</evidence>
<accession>A0AAV9PLN6</accession>
<dbReference type="InterPro" id="IPR011701">
    <property type="entry name" value="MFS"/>
</dbReference>
<keyword evidence="4 6" id="KW-1133">Transmembrane helix</keyword>
<dbReference type="EMBL" id="JAVRRT010000002">
    <property type="protein sequence ID" value="KAK5174419.1"/>
    <property type="molecule type" value="Genomic_DNA"/>
</dbReference>
<feature type="transmembrane region" description="Helical" evidence="6">
    <location>
        <begin position="117"/>
        <end position="136"/>
    </location>
</feature>
<evidence type="ECO:0000256" key="1">
    <source>
        <dbReference type="ARBA" id="ARBA00004141"/>
    </source>
</evidence>
<evidence type="ECO:0000313" key="9">
    <source>
        <dbReference type="Proteomes" id="UP001337655"/>
    </source>
</evidence>
<dbReference type="Pfam" id="PF07690">
    <property type="entry name" value="MFS_1"/>
    <property type="match status" value="1"/>
</dbReference>
<gene>
    <name evidence="8" type="ORF">LTR77_001499</name>
</gene>
<proteinExistence type="predicted"/>
<protein>
    <recommendedName>
        <fullName evidence="7">Major facilitator superfamily (MFS) profile domain-containing protein</fullName>
    </recommendedName>
</protein>
<dbReference type="PROSITE" id="PS50850">
    <property type="entry name" value="MFS"/>
    <property type="match status" value="1"/>
</dbReference>
<organism evidence="8 9">
    <name type="scientific">Saxophila tyrrhenica</name>
    <dbReference type="NCBI Taxonomy" id="1690608"/>
    <lineage>
        <taxon>Eukaryota</taxon>
        <taxon>Fungi</taxon>
        <taxon>Dikarya</taxon>
        <taxon>Ascomycota</taxon>
        <taxon>Pezizomycotina</taxon>
        <taxon>Dothideomycetes</taxon>
        <taxon>Dothideomycetidae</taxon>
        <taxon>Mycosphaerellales</taxon>
        <taxon>Extremaceae</taxon>
        <taxon>Saxophila</taxon>
    </lineage>
</organism>
<feature type="transmembrane region" description="Helical" evidence="6">
    <location>
        <begin position="326"/>
        <end position="346"/>
    </location>
</feature>
<dbReference type="GO" id="GO:0016020">
    <property type="term" value="C:membrane"/>
    <property type="evidence" value="ECO:0007669"/>
    <property type="project" value="UniProtKB-SubCell"/>
</dbReference>
<feature type="transmembrane region" description="Helical" evidence="6">
    <location>
        <begin position="142"/>
        <end position="165"/>
    </location>
</feature>
<dbReference type="GO" id="GO:0022857">
    <property type="term" value="F:transmembrane transporter activity"/>
    <property type="evidence" value="ECO:0007669"/>
    <property type="project" value="InterPro"/>
</dbReference>
<keyword evidence="2" id="KW-0813">Transport</keyword>
<sequence length="403" mass="45050">MSTSMEKTASKTEPISSTKNIDFDSGYHEDLAGTIQTDRALLWRRDVVLVPVTGLLYMIMFLDRTAIANAHIAGLDEGLNLPSEGYGVALSLFYIPFVLAEVPSNLLLNTRRIPPNYYLGAMTFLLGTLAMCQGLTESYGGLLALRFLMGIFEAALPGACTFLISMYYTKREASIRFAWFFNFALAGPMFSGLLAYAIVENLDGTGGYEGWRWIFIIEGLITVFFALIALVFAPNFPGKAQKWFLKYEQKERLIATLEASRGHEEKGTVSDAVPIWRILTDWRIHLFTMCFFCCDITASSISAFMTTILTDLGYESTTAQLMTMPVWAAGIVSTFVVTWAASYFNWRFPFIYACQCCQLVGWIIMRVYVPAAGVRYAALFFMSVGEPFRPKVLQNTTSDTLGM</sequence>
<dbReference type="InterPro" id="IPR020846">
    <property type="entry name" value="MFS_dom"/>
</dbReference>
<evidence type="ECO:0000256" key="4">
    <source>
        <dbReference type="ARBA" id="ARBA00022989"/>
    </source>
</evidence>
<dbReference type="Proteomes" id="UP001337655">
    <property type="component" value="Unassembled WGS sequence"/>
</dbReference>
<feature type="transmembrane region" description="Helical" evidence="6">
    <location>
        <begin position="211"/>
        <end position="233"/>
    </location>
</feature>
<reference evidence="8 9" key="1">
    <citation type="submission" date="2023-08" db="EMBL/GenBank/DDBJ databases">
        <title>Black Yeasts Isolated from many extreme environments.</title>
        <authorList>
            <person name="Coleine C."/>
            <person name="Stajich J.E."/>
            <person name="Selbmann L."/>
        </authorList>
    </citation>
    <scope>NUCLEOTIDE SEQUENCE [LARGE SCALE GENOMIC DNA]</scope>
    <source>
        <strain evidence="8 9">CCFEE 5935</strain>
    </source>
</reference>
<feature type="transmembrane region" description="Helical" evidence="6">
    <location>
        <begin position="367"/>
        <end position="385"/>
    </location>
</feature>
<evidence type="ECO:0000256" key="5">
    <source>
        <dbReference type="ARBA" id="ARBA00023136"/>
    </source>
</evidence>
<dbReference type="AlphaFoldDB" id="A0AAV9PLN6"/>
<dbReference type="Gene3D" id="1.20.1250.20">
    <property type="entry name" value="MFS general substrate transporter like domains"/>
    <property type="match status" value="1"/>
</dbReference>
<evidence type="ECO:0000256" key="6">
    <source>
        <dbReference type="SAM" id="Phobius"/>
    </source>
</evidence>
<dbReference type="PANTHER" id="PTHR43791">
    <property type="entry name" value="PERMEASE-RELATED"/>
    <property type="match status" value="1"/>
</dbReference>
<keyword evidence="3 6" id="KW-0812">Transmembrane</keyword>
<keyword evidence="9" id="KW-1185">Reference proteome</keyword>
<feature type="domain" description="Major facilitator superfamily (MFS) profile" evidence="7">
    <location>
        <begin position="49"/>
        <end position="403"/>
    </location>
</feature>
<evidence type="ECO:0000259" key="7">
    <source>
        <dbReference type="PROSITE" id="PS50850"/>
    </source>
</evidence>
<dbReference type="GeneID" id="89922847"/>
<comment type="subcellular location">
    <subcellularLocation>
        <location evidence="1">Membrane</location>
        <topology evidence="1">Multi-pass membrane protein</topology>
    </subcellularLocation>
</comment>
<feature type="transmembrane region" description="Helical" evidence="6">
    <location>
        <begin position="87"/>
        <end position="108"/>
    </location>
</feature>
<evidence type="ECO:0000256" key="2">
    <source>
        <dbReference type="ARBA" id="ARBA00022448"/>
    </source>
</evidence>
<feature type="transmembrane region" description="Helical" evidence="6">
    <location>
        <begin position="177"/>
        <end position="199"/>
    </location>
</feature>
<feature type="transmembrane region" description="Helical" evidence="6">
    <location>
        <begin position="47"/>
        <end position="67"/>
    </location>
</feature>
<keyword evidence="5 6" id="KW-0472">Membrane</keyword>
<dbReference type="PANTHER" id="PTHR43791:SF54">
    <property type="entry name" value="MAJOR FACILITATOR SUPERFAMILY (MFS) PROFILE DOMAIN-CONTAINING PROTEIN-RELATED"/>
    <property type="match status" value="1"/>
</dbReference>
<evidence type="ECO:0000313" key="8">
    <source>
        <dbReference type="EMBL" id="KAK5174419.1"/>
    </source>
</evidence>
<dbReference type="RefSeq" id="XP_064663088.1">
    <property type="nucleotide sequence ID" value="XM_064798761.1"/>
</dbReference>
<name>A0AAV9PLN6_9PEZI</name>
<comment type="caution">
    <text evidence="8">The sequence shown here is derived from an EMBL/GenBank/DDBJ whole genome shotgun (WGS) entry which is preliminary data.</text>
</comment>
<feature type="transmembrane region" description="Helical" evidence="6">
    <location>
        <begin position="286"/>
        <end position="306"/>
    </location>
</feature>
<dbReference type="SUPFAM" id="SSF103473">
    <property type="entry name" value="MFS general substrate transporter"/>
    <property type="match status" value="1"/>
</dbReference>
<dbReference type="InterPro" id="IPR036259">
    <property type="entry name" value="MFS_trans_sf"/>
</dbReference>